<accession>A0A9D9HS50</accession>
<sequence>MNAFLLSFCKYGQQKKKWKRLLFLCFSCFLVTQSVGQTPVTTVPYYCGFEDPIENQEWILNPGNSAIINHVNFKNKWTIGNGAKKSGYSGLYIYTDNDPSAAKYAEAAMYTLAYREFSLPAGNYDLAFSWRSLGEQNADEIIAYWAPSSVATNSSLNSTAPALLNAYKLTYSDGTSAGLSGAASWRYASSSVRVTGNTTYKLVFLWRNNNSNTYNPGACIDNVQLQARPATGECGFVPTNIQADDETIGTVTVTWDGYSGVTYDLIYWMDATGVQDTVFGLNTTSFTLNTEDMATGMYTFWVRTVCPDGTTSIWGEVSDVRIIGENVDMAASACPEVSFFANEIDEHGVKKIIPECNGASYTIVPKIVGGGGSIVGYRVDQIAYNPPFPFDMGTPIFVNRDDVWGDVIQLPFSFCFFENVYQQAVVGANGIISFDTQVANQASGYVLRDEPDIPSPDFVDGDGGHFWRNAIYGVCEDIDPNKITTNNTGGGIYYGLLGEYPCRTLTVSWHKVPNFSCTSDWNTYQIVLYEGTSIIDVYVEQRLACPDWNDGIGIIGLQNAEGTDGIAAPGRNTTSPTWEAQQEAWRFTPLTTPVYEMTWYKGAGFDGQVLGKGDSLQINQEDGIDTVTVRMQFSACNGEYFDLADTAIVAWQVTDTLPMKNVYVCEGDVYSDEYFTGITEPGEYEYPIKNQLDCDSVIYRVKVDFLEAETFVLDTTICYGDTLEFKGSKYSRTGVYTKSYQYVSGCDSLIDSIKLTVLPRINYVASKTDAMTGPNSGSIEITMQEDDYYYTLNGEMNAPTDALAPGTYELIVYNSYGCATEPEIIEIVTECLEAELIEPIEAVCADQEALNIEVQRYGGGYAEYSILFSEEAKNGGFADFNHLASDLSADGTDAFVVELPDKVLPGIYTAELVLHDINCGDKKYPFSYEVLYPDSVIVQRWDDMLSVTNDRWNGGYTFSAYQWYKDGSPMEGQTHSYLYVPEEKLDINAEYAVLLTRVDDNVTVMTCPFTPVEISEEEKDKLVISLNNMTYNGQVVEVVVNEPVQIKVYNAMGVKVMEEYVEERAEICLPKMEGLYILEVTNSEGKRETYRVIVK</sequence>
<evidence type="ECO:0000313" key="2">
    <source>
        <dbReference type="EMBL" id="MBO8458933.1"/>
    </source>
</evidence>
<evidence type="ECO:0000313" key="3">
    <source>
        <dbReference type="Proteomes" id="UP000823641"/>
    </source>
</evidence>
<dbReference type="SUPFAM" id="SSF49265">
    <property type="entry name" value="Fibronectin type III"/>
    <property type="match status" value="1"/>
</dbReference>
<gene>
    <name evidence="2" type="ORF">IAA73_01150</name>
</gene>
<proteinExistence type="predicted"/>
<dbReference type="PROSITE" id="PS50853">
    <property type="entry name" value="FN3"/>
    <property type="match status" value="1"/>
</dbReference>
<dbReference type="InterPro" id="IPR003961">
    <property type="entry name" value="FN3_dom"/>
</dbReference>
<reference evidence="2" key="1">
    <citation type="submission" date="2020-10" db="EMBL/GenBank/DDBJ databases">
        <authorList>
            <person name="Gilroy R."/>
        </authorList>
    </citation>
    <scope>NUCLEOTIDE SEQUENCE</scope>
    <source>
        <strain evidence="2">G3-3990</strain>
    </source>
</reference>
<dbReference type="InterPro" id="IPR036116">
    <property type="entry name" value="FN3_sf"/>
</dbReference>
<feature type="domain" description="Fibronectin type-III" evidence="1">
    <location>
        <begin position="237"/>
        <end position="326"/>
    </location>
</feature>
<protein>
    <recommendedName>
        <fullName evidence="1">Fibronectin type-III domain-containing protein</fullName>
    </recommendedName>
</protein>
<reference evidence="2" key="2">
    <citation type="journal article" date="2021" name="PeerJ">
        <title>Extensive microbial diversity within the chicken gut microbiome revealed by metagenomics and culture.</title>
        <authorList>
            <person name="Gilroy R."/>
            <person name="Ravi A."/>
            <person name="Getino M."/>
            <person name="Pursley I."/>
            <person name="Horton D.L."/>
            <person name="Alikhan N.F."/>
            <person name="Baker D."/>
            <person name="Gharbi K."/>
            <person name="Hall N."/>
            <person name="Watson M."/>
            <person name="Adriaenssens E.M."/>
            <person name="Foster-Nyarko E."/>
            <person name="Jarju S."/>
            <person name="Secka A."/>
            <person name="Antonio M."/>
            <person name="Oren A."/>
            <person name="Chaudhuri R.R."/>
            <person name="La Ragione R."/>
            <person name="Hildebrand F."/>
            <person name="Pallen M.J."/>
        </authorList>
    </citation>
    <scope>NUCLEOTIDE SEQUENCE</scope>
    <source>
        <strain evidence="2">G3-3990</strain>
    </source>
</reference>
<dbReference type="EMBL" id="JADIMG010000006">
    <property type="protein sequence ID" value="MBO8458933.1"/>
    <property type="molecule type" value="Genomic_DNA"/>
</dbReference>
<dbReference type="Proteomes" id="UP000823641">
    <property type="component" value="Unassembled WGS sequence"/>
</dbReference>
<organism evidence="2 3">
    <name type="scientific">Candidatus Gallipaludibacter merdavium</name>
    <dbReference type="NCBI Taxonomy" id="2840839"/>
    <lineage>
        <taxon>Bacteria</taxon>
        <taxon>Pseudomonadati</taxon>
        <taxon>Bacteroidota</taxon>
        <taxon>Bacteroidia</taxon>
        <taxon>Bacteroidales</taxon>
        <taxon>Candidatus Gallipaludibacter</taxon>
    </lineage>
</organism>
<dbReference type="AlphaFoldDB" id="A0A9D9HS50"/>
<evidence type="ECO:0000259" key="1">
    <source>
        <dbReference type="PROSITE" id="PS50853"/>
    </source>
</evidence>
<comment type="caution">
    <text evidence="2">The sequence shown here is derived from an EMBL/GenBank/DDBJ whole genome shotgun (WGS) entry which is preliminary data.</text>
</comment>
<dbReference type="CDD" id="cd00063">
    <property type="entry name" value="FN3"/>
    <property type="match status" value="1"/>
</dbReference>
<name>A0A9D9HS50_9BACT</name>